<feature type="domain" description="Stress-response A/B barrel" evidence="1">
    <location>
        <begin position="3"/>
        <end position="100"/>
    </location>
</feature>
<dbReference type="AlphaFoldDB" id="A0A8H6T8L8"/>
<dbReference type="Gene3D" id="3.30.70.100">
    <property type="match status" value="1"/>
</dbReference>
<organism evidence="2 3">
    <name type="scientific">Mycena chlorophos</name>
    <name type="common">Agaric fungus</name>
    <name type="synonym">Agaricus chlorophos</name>
    <dbReference type="NCBI Taxonomy" id="658473"/>
    <lineage>
        <taxon>Eukaryota</taxon>
        <taxon>Fungi</taxon>
        <taxon>Dikarya</taxon>
        <taxon>Basidiomycota</taxon>
        <taxon>Agaricomycotina</taxon>
        <taxon>Agaricomycetes</taxon>
        <taxon>Agaricomycetidae</taxon>
        <taxon>Agaricales</taxon>
        <taxon>Marasmiineae</taxon>
        <taxon>Mycenaceae</taxon>
        <taxon>Mycena</taxon>
    </lineage>
</organism>
<dbReference type="OrthoDB" id="42919at2759"/>
<dbReference type="PROSITE" id="PS51502">
    <property type="entry name" value="S_R_A_B_BARREL"/>
    <property type="match status" value="1"/>
</dbReference>
<proteinExistence type="predicted"/>
<evidence type="ECO:0000313" key="3">
    <source>
        <dbReference type="Proteomes" id="UP000613580"/>
    </source>
</evidence>
<sequence length="108" mass="12258">MTIQHFTLAKFRPGTTPAEMEDAYRTIQTMLETALLIPGVNAFRVGPPLMPHGARGYQVALAVEFEDLQAFREWLPHPHHRLMAEFINSLAEEKPLSYQIASERVAKL</sequence>
<evidence type="ECO:0000313" key="2">
    <source>
        <dbReference type="EMBL" id="KAF7313888.1"/>
    </source>
</evidence>
<accession>A0A8H6T8L8</accession>
<dbReference type="InterPro" id="IPR011008">
    <property type="entry name" value="Dimeric_a/b-barrel"/>
</dbReference>
<name>A0A8H6T8L8_MYCCL</name>
<dbReference type="Pfam" id="PF07876">
    <property type="entry name" value="Dabb"/>
    <property type="match status" value="1"/>
</dbReference>
<reference evidence="2" key="1">
    <citation type="submission" date="2020-05" db="EMBL/GenBank/DDBJ databases">
        <title>Mycena genomes resolve the evolution of fungal bioluminescence.</title>
        <authorList>
            <person name="Tsai I.J."/>
        </authorList>
    </citation>
    <scope>NUCLEOTIDE SEQUENCE</scope>
    <source>
        <strain evidence="2">110903Hualien_Pintung</strain>
    </source>
</reference>
<dbReference type="SMART" id="SM00886">
    <property type="entry name" value="Dabb"/>
    <property type="match status" value="1"/>
</dbReference>
<comment type="caution">
    <text evidence="2">The sequence shown here is derived from an EMBL/GenBank/DDBJ whole genome shotgun (WGS) entry which is preliminary data.</text>
</comment>
<keyword evidence="3" id="KW-1185">Reference proteome</keyword>
<dbReference type="Proteomes" id="UP000613580">
    <property type="component" value="Unassembled WGS sequence"/>
</dbReference>
<dbReference type="SUPFAM" id="SSF54909">
    <property type="entry name" value="Dimeric alpha+beta barrel"/>
    <property type="match status" value="1"/>
</dbReference>
<protein>
    <submittedName>
        <fullName evidence="2">Stress-response A/B barrel domain-containing protein</fullName>
    </submittedName>
</protein>
<dbReference type="InterPro" id="IPR013097">
    <property type="entry name" value="Dabb"/>
</dbReference>
<gene>
    <name evidence="2" type="ORF">HMN09_00546700</name>
</gene>
<evidence type="ECO:0000259" key="1">
    <source>
        <dbReference type="PROSITE" id="PS51502"/>
    </source>
</evidence>
<dbReference type="EMBL" id="JACAZE010000006">
    <property type="protein sequence ID" value="KAF7313888.1"/>
    <property type="molecule type" value="Genomic_DNA"/>
</dbReference>